<sequence>MPTTPASFEAAPTVVKAQDIQSNQIAGTSKQHFLWGGRAHCYQRQTVLQKLGLRRGTYESRGHVNRHHGGDFSKVEGEKTSCQAVQQEEEKKGGWQSRWTKLDICNRRELESYYSMALTKRLAQLSAIS</sequence>
<proteinExistence type="predicted"/>
<organism evidence="1">
    <name type="scientific">Mucor ambiguus</name>
    <dbReference type="NCBI Taxonomy" id="91626"/>
    <lineage>
        <taxon>Eukaryota</taxon>
        <taxon>Fungi</taxon>
        <taxon>Fungi incertae sedis</taxon>
        <taxon>Mucoromycota</taxon>
        <taxon>Mucoromycotina</taxon>
        <taxon>Mucoromycetes</taxon>
        <taxon>Mucorales</taxon>
        <taxon>Mucorineae</taxon>
        <taxon>Mucoraceae</taxon>
        <taxon>Mucor</taxon>
    </lineage>
</organism>
<reference evidence="1" key="1">
    <citation type="submission" date="2014-09" db="EMBL/GenBank/DDBJ databases">
        <title>Draft genome sequence of an oleaginous Mucoromycotina fungus Mucor ambiguus NBRC6742.</title>
        <authorList>
            <person name="Takeda I."/>
            <person name="Yamane N."/>
            <person name="Morita T."/>
            <person name="Tamano K."/>
            <person name="Machida M."/>
            <person name="Baker S."/>
            <person name="Koike H."/>
        </authorList>
    </citation>
    <scope>NUCLEOTIDE SEQUENCE</scope>
    <source>
        <strain evidence="1">NBRC 6742</strain>
    </source>
</reference>
<gene>
    <name evidence="1" type="ORF">MAM1_0272c09047</name>
</gene>
<evidence type="ECO:0000313" key="1">
    <source>
        <dbReference type="EMBL" id="GAN09517.1"/>
    </source>
</evidence>
<name>A0A0C9N0S6_9FUNG</name>
<dbReference type="Proteomes" id="UP000053815">
    <property type="component" value="Unassembled WGS sequence"/>
</dbReference>
<evidence type="ECO:0000313" key="2">
    <source>
        <dbReference type="Proteomes" id="UP000053815"/>
    </source>
</evidence>
<keyword evidence="2" id="KW-1185">Reference proteome</keyword>
<dbReference type="AlphaFoldDB" id="A0A0C9N0S6"/>
<dbReference type="EMBL" id="DF836561">
    <property type="protein sequence ID" value="GAN09517.1"/>
    <property type="molecule type" value="Genomic_DNA"/>
</dbReference>
<protein>
    <submittedName>
        <fullName evidence="1">Uncharacterized protein</fullName>
    </submittedName>
</protein>
<accession>A0A0C9N0S6</accession>